<feature type="transmembrane region" description="Helical" evidence="2">
    <location>
        <begin position="12"/>
        <end position="40"/>
    </location>
</feature>
<evidence type="ECO:0000313" key="4">
    <source>
        <dbReference type="EMBL" id="TYG80989.1"/>
    </source>
</evidence>
<gene>
    <name evidence="4" type="ORF">ES288_D02G261300v1</name>
</gene>
<dbReference type="Gene3D" id="3.40.50.1820">
    <property type="entry name" value="alpha/beta hydrolase"/>
    <property type="match status" value="1"/>
</dbReference>
<proteinExistence type="inferred from homology"/>
<dbReference type="Pfam" id="PF07859">
    <property type="entry name" value="Abhydrolase_3"/>
    <property type="match status" value="1"/>
</dbReference>
<keyword evidence="2" id="KW-1133">Transmembrane helix</keyword>
<evidence type="ECO:0000256" key="1">
    <source>
        <dbReference type="ARBA" id="ARBA00010515"/>
    </source>
</evidence>
<dbReference type="InterPro" id="IPR050466">
    <property type="entry name" value="Carboxylest/Gibb_receptor"/>
</dbReference>
<protein>
    <recommendedName>
        <fullName evidence="3">Alpha/beta hydrolase fold-3 domain-containing protein</fullName>
    </recommendedName>
</protein>
<organism evidence="4 5">
    <name type="scientific">Gossypium darwinii</name>
    <name type="common">Darwin's cotton</name>
    <name type="synonym">Gossypium barbadense var. darwinii</name>
    <dbReference type="NCBI Taxonomy" id="34276"/>
    <lineage>
        <taxon>Eukaryota</taxon>
        <taxon>Viridiplantae</taxon>
        <taxon>Streptophyta</taxon>
        <taxon>Embryophyta</taxon>
        <taxon>Tracheophyta</taxon>
        <taxon>Spermatophyta</taxon>
        <taxon>Magnoliopsida</taxon>
        <taxon>eudicotyledons</taxon>
        <taxon>Gunneridae</taxon>
        <taxon>Pentapetalae</taxon>
        <taxon>rosids</taxon>
        <taxon>malvids</taxon>
        <taxon>Malvales</taxon>
        <taxon>Malvaceae</taxon>
        <taxon>Malvoideae</taxon>
        <taxon>Gossypium</taxon>
    </lineage>
</organism>
<sequence length="377" mass="42331">MHSAASSLQCTIIYSPFIIFPFIIYSTIFVIFVLCLLYLLCFFFTAMESAASEILIDGAPFFRLYKDGRIKRLSGTENVPPGLDPQTNVESKDVLYSQEIAQSVRIYVPGTVVTSAQKLPLLVYFHGGGFCIESAFSPTYHNYLNALVAEAKIVAVSVNYRRSPEHPLPAAYDDSWTALKWVASHYIGTGPEQWLNHYVDFANVYLSGDSAGANISHHLAVKITNEKLDGMNLVGIILNHPFFWGKEPVGDEVKKPAIREKMDGIWRLAYPTTSGSDDPWINPIDDQSFGRFLGCKRVLVCVAEKDVMRHRGWYYCEKLKNSEWGGEVEMMEAQGEDHVFHLNKPNCPNAVAMLKKVAEFINQVTKRRRASGGQSKL</sequence>
<dbReference type="InterPro" id="IPR029058">
    <property type="entry name" value="AB_hydrolase_fold"/>
</dbReference>
<accession>A0A5D2DH63</accession>
<reference evidence="4 5" key="1">
    <citation type="submission" date="2019-06" db="EMBL/GenBank/DDBJ databases">
        <title>WGS assembly of Gossypium darwinii.</title>
        <authorList>
            <person name="Chen Z.J."/>
            <person name="Sreedasyam A."/>
            <person name="Ando A."/>
            <person name="Song Q."/>
            <person name="De L."/>
            <person name="Hulse-Kemp A."/>
            <person name="Ding M."/>
            <person name="Ye W."/>
            <person name="Kirkbride R."/>
            <person name="Jenkins J."/>
            <person name="Plott C."/>
            <person name="Lovell J."/>
            <person name="Lin Y.-M."/>
            <person name="Vaughn R."/>
            <person name="Liu B."/>
            <person name="Li W."/>
            <person name="Simpson S."/>
            <person name="Scheffler B."/>
            <person name="Saski C."/>
            <person name="Grover C."/>
            <person name="Hu G."/>
            <person name="Conover J."/>
            <person name="Carlson J."/>
            <person name="Shu S."/>
            <person name="Boston L."/>
            <person name="Williams M."/>
            <person name="Peterson D."/>
            <person name="Mcgee K."/>
            <person name="Jones D."/>
            <person name="Wendel J."/>
            <person name="Stelly D."/>
            <person name="Grimwood J."/>
            <person name="Schmutz J."/>
        </authorList>
    </citation>
    <scope>NUCLEOTIDE SEQUENCE [LARGE SCALE GENOMIC DNA]</scope>
    <source>
        <strain evidence="4">1808015.09</strain>
    </source>
</reference>
<keyword evidence="5" id="KW-1185">Reference proteome</keyword>
<evidence type="ECO:0000313" key="5">
    <source>
        <dbReference type="Proteomes" id="UP000323506"/>
    </source>
</evidence>
<dbReference type="EMBL" id="CM017702">
    <property type="protein sequence ID" value="TYG80989.1"/>
    <property type="molecule type" value="Genomic_DNA"/>
</dbReference>
<feature type="domain" description="Alpha/beta hydrolase fold-3" evidence="3">
    <location>
        <begin position="122"/>
        <end position="341"/>
    </location>
</feature>
<dbReference type="GO" id="GO:0016787">
    <property type="term" value="F:hydrolase activity"/>
    <property type="evidence" value="ECO:0007669"/>
    <property type="project" value="InterPro"/>
</dbReference>
<keyword evidence="2" id="KW-0472">Membrane</keyword>
<dbReference type="InterPro" id="IPR013094">
    <property type="entry name" value="AB_hydrolase_3"/>
</dbReference>
<name>A0A5D2DH63_GOSDA</name>
<dbReference type="PANTHER" id="PTHR23024">
    <property type="entry name" value="ARYLACETAMIDE DEACETYLASE"/>
    <property type="match status" value="1"/>
</dbReference>
<evidence type="ECO:0000259" key="3">
    <source>
        <dbReference type="Pfam" id="PF07859"/>
    </source>
</evidence>
<comment type="similarity">
    <text evidence="1">Belongs to the 'GDXG' lipolytic enzyme family.</text>
</comment>
<evidence type="ECO:0000256" key="2">
    <source>
        <dbReference type="SAM" id="Phobius"/>
    </source>
</evidence>
<dbReference type="Proteomes" id="UP000323506">
    <property type="component" value="Chromosome D02"/>
</dbReference>
<dbReference type="AlphaFoldDB" id="A0A5D2DH63"/>
<keyword evidence="2" id="KW-0812">Transmembrane</keyword>
<dbReference type="SUPFAM" id="SSF53474">
    <property type="entry name" value="alpha/beta-Hydrolases"/>
    <property type="match status" value="1"/>
</dbReference>
<dbReference type="PANTHER" id="PTHR23024:SF467">
    <property type="entry name" value="CARBOXYLESTERASE 12-RELATED"/>
    <property type="match status" value="1"/>
</dbReference>